<keyword evidence="1" id="KW-1133">Transmembrane helix</keyword>
<accession>A2FMT1</accession>
<keyword evidence="1" id="KW-0472">Membrane</keyword>
<name>A2FMT1_TRIV3</name>
<feature type="transmembrane region" description="Helical" evidence="1">
    <location>
        <begin position="354"/>
        <end position="370"/>
    </location>
</feature>
<dbReference type="Proteomes" id="UP000001542">
    <property type="component" value="Unassembled WGS sequence"/>
</dbReference>
<dbReference type="AlphaFoldDB" id="A2FMT1"/>
<reference evidence="2" key="1">
    <citation type="submission" date="2006-10" db="EMBL/GenBank/DDBJ databases">
        <authorList>
            <person name="Amadeo P."/>
            <person name="Zhao Q."/>
            <person name="Wortman J."/>
            <person name="Fraser-Liggett C."/>
            <person name="Carlton J."/>
        </authorList>
    </citation>
    <scope>NUCLEOTIDE SEQUENCE</scope>
    <source>
        <strain evidence="2">G3</strain>
    </source>
</reference>
<protein>
    <submittedName>
        <fullName evidence="2">Uncharacterized protein</fullName>
    </submittedName>
</protein>
<evidence type="ECO:0000313" key="3">
    <source>
        <dbReference type="Proteomes" id="UP000001542"/>
    </source>
</evidence>
<dbReference type="RefSeq" id="XP_001306725.1">
    <property type="nucleotide sequence ID" value="XM_001306724.1"/>
</dbReference>
<organism evidence="2 3">
    <name type="scientific">Trichomonas vaginalis (strain ATCC PRA-98 / G3)</name>
    <dbReference type="NCBI Taxonomy" id="412133"/>
    <lineage>
        <taxon>Eukaryota</taxon>
        <taxon>Metamonada</taxon>
        <taxon>Parabasalia</taxon>
        <taxon>Trichomonadida</taxon>
        <taxon>Trichomonadidae</taxon>
        <taxon>Trichomonas</taxon>
    </lineage>
</organism>
<dbReference type="KEGG" id="tva:4751520"/>
<dbReference type="InParanoid" id="A2FMT1"/>
<evidence type="ECO:0000256" key="1">
    <source>
        <dbReference type="SAM" id="Phobius"/>
    </source>
</evidence>
<dbReference type="EMBL" id="DS113892">
    <property type="protein sequence ID" value="EAX93795.1"/>
    <property type="molecule type" value="Genomic_DNA"/>
</dbReference>
<evidence type="ECO:0000313" key="2">
    <source>
        <dbReference type="EMBL" id="EAX93795.1"/>
    </source>
</evidence>
<dbReference type="VEuPathDB" id="TrichDB:TVAG_339180"/>
<gene>
    <name evidence="2" type="ORF">TVAG_339180</name>
</gene>
<feature type="transmembrane region" description="Helical" evidence="1">
    <location>
        <begin position="81"/>
        <end position="107"/>
    </location>
</feature>
<sequence>MTPIPILLAILFIEIAIHGSELYTLYQQRTSIPVLLSEASSFNYQFKNTLVNLLENISKVIFYITIYKTAHKTFKIVRNNYNFFTFLIIFRYLLVILPSRLIKLLVIDTNIKPNIQLFVQKQLIEQLTIWLLSTTFLNILNYIAVRTNSFVNVAEITPLIDQVEDSPVNTFSSDSDYYYSYSSISQSRARENRRRATRTYAYSRPLYLYLGLVLLILLLIQPLTARINSRIGSKFIINTVSHNKFLGSLQLLHGMNFNKILIERTYNTPKQIDYKINGYFNRELIISEPTMMKLKSNDLTAIFANYYYLMNSHEEMAKFVISLIEIVSLSLLFRKVLAERFNKLSKIPKIQMSYLLPIYLAYAFPVHFFFEVLRMNTTKYFIIKGDEYAFKHNLPINDTLIKVYTYNLDLFRHSHIYSLLTFSMPTLSDRLSVIARKKVELQISS</sequence>
<proteinExistence type="predicted"/>
<keyword evidence="1" id="KW-0812">Transmembrane</keyword>
<dbReference type="VEuPathDB" id="TrichDB:TVAGG3_0300330"/>
<feature type="transmembrane region" description="Helical" evidence="1">
    <location>
        <begin position="206"/>
        <end position="225"/>
    </location>
</feature>
<feature type="transmembrane region" description="Helical" evidence="1">
    <location>
        <begin position="127"/>
        <end position="145"/>
    </location>
</feature>
<reference evidence="2" key="2">
    <citation type="journal article" date="2007" name="Science">
        <title>Draft genome sequence of the sexually transmitted pathogen Trichomonas vaginalis.</title>
        <authorList>
            <person name="Carlton J.M."/>
            <person name="Hirt R.P."/>
            <person name="Silva J.C."/>
            <person name="Delcher A.L."/>
            <person name="Schatz M."/>
            <person name="Zhao Q."/>
            <person name="Wortman J.R."/>
            <person name="Bidwell S.L."/>
            <person name="Alsmark U.C.M."/>
            <person name="Besteiro S."/>
            <person name="Sicheritz-Ponten T."/>
            <person name="Noel C.J."/>
            <person name="Dacks J.B."/>
            <person name="Foster P.G."/>
            <person name="Simillion C."/>
            <person name="Van de Peer Y."/>
            <person name="Miranda-Saavedra D."/>
            <person name="Barton G.J."/>
            <person name="Westrop G.D."/>
            <person name="Mueller S."/>
            <person name="Dessi D."/>
            <person name="Fiori P.L."/>
            <person name="Ren Q."/>
            <person name="Paulsen I."/>
            <person name="Zhang H."/>
            <person name="Bastida-Corcuera F.D."/>
            <person name="Simoes-Barbosa A."/>
            <person name="Brown M.T."/>
            <person name="Hayes R.D."/>
            <person name="Mukherjee M."/>
            <person name="Okumura C.Y."/>
            <person name="Schneider R."/>
            <person name="Smith A.J."/>
            <person name="Vanacova S."/>
            <person name="Villalvazo M."/>
            <person name="Haas B.J."/>
            <person name="Pertea M."/>
            <person name="Feldblyum T.V."/>
            <person name="Utterback T.R."/>
            <person name="Shu C.L."/>
            <person name="Osoegawa K."/>
            <person name="de Jong P.J."/>
            <person name="Hrdy I."/>
            <person name="Horvathova L."/>
            <person name="Zubacova Z."/>
            <person name="Dolezal P."/>
            <person name="Malik S.B."/>
            <person name="Logsdon J.M. Jr."/>
            <person name="Henze K."/>
            <person name="Gupta A."/>
            <person name="Wang C.C."/>
            <person name="Dunne R.L."/>
            <person name="Upcroft J.A."/>
            <person name="Upcroft P."/>
            <person name="White O."/>
            <person name="Salzberg S.L."/>
            <person name="Tang P."/>
            <person name="Chiu C.-H."/>
            <person name="Lee Y.-S."/>
            <person name="Embley T.M."/>
            <person name="Coombs G.H."/>
            <person name="Mottram J.C."/>
            <person name="Tachezy J."/>
            <person name="Fraser-Liggett C.M."/>
            <person name="Johnson P.J."/>
        </authorList>
    </citation>
    <scope>NUCLEOTIDE SEQUENCE [LARGE SCALE GENOMIC DNA]</scope>
    <source>
        <strain evidence="2">G3</strain>
    </source>
</reference>
<feature type="transmembrane region" description="Helical" evidence="1">
    <location>
        <begin position="6"/>
        <end position="26"/>
    </location>
</feature>
<keyword evidence="3" id="KW-1185">Reference proteome</keyword>